<keyword evidence="1" id="KW-0472">Membrane</keyword>
<dbReference type="Proteomes" id="UP001162131">
    <property type="component" value="Unassembled WGS sequence"/>
</dbReference>
<organism evidence="2 3">
    <name type="scientific">Blepharisma stoltei</name>
    <dbReference type="NCBI Taxonomy" id="1481888"/>
    <lineage>
        <taxon>Eukaryota</taxon>
        <taxon>Sar</taxon>
        <taxon>Alveolata</taxon>
        <taxon>Ciliophora</taxon>
        <taxon>Postciliodesmatophora</taxon>
        <taxon>Heterotrichea</taxon>
        <taxon>Heterotrichida</taxon>
        <taxon>Blepharismidae</taxon>
        <taxon>Blepharisma</taxon>
    </lineage>
</organism>
<keyword evidence="3" id="KW-1185">Reference proteome</keyword>
<protein>
    <submittedName>
        <fullName evidence="2">Uncharacterized protein</fullName>
    </submittedName>
</protein>
<dbReference type="AlphaFoldDB" id="A0AAU9IX85"/>
<feature type="transmembrane region" description="Helical" evidence="1">
    <location>
        <begin position="59"/>
        <end position="79"/>
    </location>
</feature>
<keyword evidence="1" id="KW-0812">Transmembrane</keyword>
<reference evidence="2" key="1">
    <citation type="submission" date="2021-09" db="EMBL/GenBank/DDBJ databases">
        <authorList>
            <consortium name="AG Swart"/>
            <person name="Singh M."/>
            <person name="Singh A."/>
            <person name="Seah K."/>
            <person name="Emmerich C."/>
        </authorList>
    </citation>
    <scope>NUCLEOTIDE SEQUENCE</scope>
    <source>
        <strain evidence="2">ATCC30299</strain>
    </source>
</reference>
<proteinExistence type="predicted"/>
<comment type="caution">
    <text evidence="2">The sequence shown here is derived from an EMBL/GenBank/DDBJ whole genome shotgun (WGS) entry which is preliminary data.</text>
</comment>
<sequence>MSRELNERSLNIRRAIKKTYVGTHSRWVDLVKQSKSENSFVELLDRRIILNIEKKNQRILGVSIFGGIVSCVASYNYILNGTHKAFRIGISLIYFIVPIKIGQNEFSKSWTLRRMLTTKYKTKINENKLP</sequence>
<evidence type="ECO:0000313" key="3">
    <source>
        <dbReference type="Proteomes" id="UP001162131"/>
    </source>
</evidence>
<name>A0AAU9IX85_9CILI</name>
<gene>
    <name evidence="2" type="ORF">BSTOLATCC_MIC16857</name>
</gene>
<feature type="transmembrane region" description="Helical" evidence="1">
    <location>
        <begin position="85"/>
        <end position="103"/>
    </location>
</feature>
<keyword evidence="1" id="KW-1133">Transmembrane helix</keyword>
<accession>A0AAU9IX85</accession>
<evidence type="ECO:0000313" key="2">
    <source>
        <dbReference type="EMBL" id="CAG9316755.1"/>
    </source>
</evidence>
<dbReference type="EMBL" id="CAJZBQ010000016">
    <property type="protein sequence ID" value="CAG9316755.1"/>
    <property type="molecule type" value="Genomic_DNA"/>
</dbReference>
<evidence type="ECO:0000256" key="1">
    <source>
        <dbReference type="SAM" id="Phobius"/>
    </source>
</evidence>